<dbReference type="EMBL" id="FWXJ01000001">
    <property type="protein sequence ID" value="SMC31053.1"/>
    <property type="molecule type" value="Genomic_DNA"/>
</dbReference>
<dbReference type="Proteomes" id="UP000192708">
    <property type="component" value="Unassembled WGS sequence"/>
</dbReference>
<evidence type="ECO:0000313" key="2">
    <source>
        <dbReference type="Proteomes" id="UP000192708"/>
    </source>
</evidence>
<accession>A0A1W1Y4G4</accession>
<name>A0A1W1Y4G4_9BURK</name>
<dbReference type="RefSeq" id="WP_084282129.1">
    <property type="nucleotide sequence ID" value="NZ_FWXJ01000001.1"/>
</dbReference>
<keyword evidence="2" id="KW-1185">Reference proteome</keyword>
<reference evidence="1 2" key="1">
    <citation type="submission" date="2017-04" db="EMBL/GenBank/DDBJ databases">
        <authorList>
            <person name="Afonso C.L."/>
            <person name="Miller P.J."/>
            <person name="Scott M.A."/>
            <person name="Spackman E."/>
            <person name="Goraichik I."/>
            <person name="Dimitrov K.M."/>
            <person name="Suarez D.L."/>
            <person name="Swayne D.E."/>
        </authorList>
    </citation>
    <scope>NUCLEOTIDE SEQUENCE [LARGE SCALE GENOMIC DNA]</scope>
    <source>
        <strain evidence="1 2">VK13</strain>
    </source>
</reference>
<protein>
    <submittedName>
        <fullName evidence="1">Uncharacterized protein</fullName>
    </submittedName>
</protein>
<proteinExistence type="predicted"/>
<evidence type="ECO:0000313" key="1">
    <source>
        <dbReference type="EMBL" id="SMC31053.1"/>
    </source>
</evidence>
<sequence>MQNRRTTAQINANTLSRLKEVAKARNQPLYVLLDEAVLEFLKNPNIRKESKEVELNQRQKKKVYRQFLELKPFTGKNKWITSGVGGIVWFLYTMLPEAK</sequence>
<dbReference type="AlphaFoldDB" id="A0A1W1Y4G4"/>
<organism evidence="1 2">
    <name type="scientific">Polynucleobacter kasalickyi</name>
    <dbReference type="NCBI Taxonomy" id="1938817"/>
    <lineage>
        <taxon>Bacteria</taxon>
        <taxon>Pseudomonadati</taxon>
        <taxon>Pseudomonadota</taxon>
        <taxon>Betaproteobacteria</taxon>
        <taxon>Burkholderiales</taxon>
        <taxon>Burkholderiaceae</taxon>
        <taxon>Polynucleobacter</taxon>
    </lineage>
</organism>
<gene>
    <name evidence="1" type="ORF">SAMN06296008_101353</name>
</gene>
<dbReference type="OrthoDB" id="9880890at2"/>